<evidence type="ECO:0000256" key="1">
    <source>
        <dbReference type="SAM" id="Phobius"/>
    </source>
</evidence>
<dbReference type="Proteomes" id="UP000886803">
    <property type="component" value="Unassembled WGS sequence"/>
</dbReference>
<evidence type="ECO:0000313" key="3">
    <source>
        <dbReference type="EMBL" id="HJB41707.1"/>
    </source>
</evidence>
<dbReference type="Pfam" id="PF08955">
    <property type="entry name" value="BofC_C"/>
    <property type="match status" value="1"/>
</dbReference>
<dbReference type="AlphaFoldDB" id="A0A9D2M5Q6"/>
<protein>
    <submittedName>
        <fullName evidence="3">BofC C-terminal domain-containing protein</fullName>
    </submittedName>
</protein>
<keyword evidence="1" id="KW-1133">Transmembrane helix</keyword>
<evidence type="ECO:0000259" key="2">
    <source>
        <dbReference type="Pfam" id="PF08955"/>
    </source>
</evidence>
<feature type="transmembrane region" description="Helical" evidence="1">
    <location>
        <begin position="12"/>
        <end position="32"/>
    </location>
</feature>
<accession>A0A9D2M5Q6</accession>
<keyword evidence="1" id="KW-0812">Transmembrane</keyword>
<proteinExistence type="predicted"/>
<dbReference type="PROSITE" id="PS51257">
    <property type="entry name" value="PROKAR_LIPOPROTEIN"/>
    <property type="match status" value="1"/>
</dbReference>
<name>A0A9D2M5Q6_9FIRM</name>
<comment type="caution">
    <text evidence="3">The sequence shown here is derived from an EMBL/GenBank/DDBJ whole genome shotgun (WGS) entry which is preliminary data.</text>
</comment>
<dbReference type="InterPro" id="IPR015050">
    <property type="entry name" value="BofC_C"/>
</dbReference>
<feature type="domain" description="Bypass of forespore C C-terminal" evidence="2">
    <location>
        <begin position="52"/>
        <end position="102"/>
    </location>
</feature>
<dbReference type="EMBL" id="DWYG01000065">
    <property type="protein sequence ID" value="HJB41707.1"/>
    <property type="molecule type" value="Genomic_DNA"/>
</dbReference>
<gene>
    <name evidence="3" type="ORF">H9945_04340</name>
</gene>
<organism evidence="3 4">
    <name type="scientific">Candidatus Gemmiger avicola</name>
    <dbReference type="NCBI Taxonomy" id="2838605"/>
    <lineage>
        <taxon>Bacteria</taxon>
        <taxon>Bacillati</taxon>
        <taxon>Bacillota</taxon>
        <taxon>Clostridia</taxon>
        <taxon>Eubacteriales</taxon>
        <taxon>Gemmiger</taxon>
    </lineage>
</organism>
<reference evidence="3" key="2">
    <citation type="submission" date="2021-04" db="EMBL/GenBank/DDBJ databases">
        <authorList>
            <person name="Gilroy R."/>
        </authorList>
    </citation>
    <scope>NUCLEOTIDE SEQUENCE</scope>
    <source>
        <strain evidence="3">ChiBcec8-13705</strain>
    </source>
</reference>
<sequence>MERKLPKALRGYLGLLAAVAVFCVVAACVWFGHAALVQRSRQAPRYLLKESGGYLALYSGDGQGPLAEYDIRVRMLPEQDVLALQQGVPVQDEAELQKMLEDYGL</sequence>
<reference evidence="3" key="1">
    <citation type="journal article" date="2021" name="PeerJ">
        <title>Extensive microbial diversity within the chicken gut microbiome revealed by metagenomics and culture.</title>
        <authorList>
            <person name="Gilroy R."/>
            <person name="Ravi A."/>
            <person name="Getino M."/>
            <person name="Pursley I."/>
            <person name="Horton D.L."/>
            <person name="Alikhan N.F."/>
            <person name="Baker D."/>
            <person name="Gharbi K."/>
            <person name="Hall N."/>
            <person name="Watson M."/>
            <person name="Adriaenssens E.M."/>
            <person name="Foster-Nyarko E."/>
            <person name="Jarju S."/>
            <person name="Secka A."/>
            <person name="Antonio M."/>
            <person name="Oren A."/>
            <person name="Chaudhuri R.R."/>
            <person name="La Ragione R."/>
            <person name="Hildebrand F."/>
            <person name="Pallen M.J."/>
        </authorList>
    </citation>
    <scope>NUCLEOTIDE SEQUENCE</scope>
    <source>
        <strain evidence="3">ChiBcec8-13705</strain>
    </source>
</reference>
<evidence type="ECO:0000313" key="4">
    <source>
        <dbReference type="Proteomes" id="UP000886803"/>
    </source>
</evidence>
<keyword evidence="1" id="KW-0472">Membrane</keyword>